<geneLocation type="mitochondrion" evidence="1"/>
<proteinExistence type="predicted"/>
<evidence type="ECO:0000313" key="2">
    <source>
        <dbReference type="Proteomes" id="UP000290189"/>
    </source>
</evidence>
<sequence length="209" mass="23074">MIGGRARYAKPVEFDRKRRVSNERSQPGRVIMQVFAGAGAWFRRLFRSRRSSRARSVSHRTPEKVVTAGDPAHTGVAIRQQHADRAGLQRPTSPVVWLDQRGAFIELITRRPPQHDLTRNDKLALACSYLQATDVAAAQRDIRESAPFVQGGEHCVASSGTSNGRAPYVQVMETGRRRMPSQCQGVAPVHVKPSEPLPHVPTPLPASCT</sequence>
<dbReference type="Proteomes" id="UP000290189">
    <property type="component" value="Unassembled WGS sequence"/>
</dbReference>
<gene>
    <name evidence="1" type="ORF">PLBR_LOCUS6348</name>
</gene>
<reference evidence="1 2" key="1">
    <citation type="submission" date="2018-03" db="EMBL/GenBank/DDBJ databases">
        <authorList>
            <person name="Fogelqvist J."/>
        </authorList>
    </citation>
    <scope>NUCLEOTIDE SEQUENCE [LARGE SCALE GENOMIC DNA]</scope>
</reference>
<dbReference type="AlphaFoldDB" id="A0A3P3YG33"/>
<keyword evidence="1" id="KW-0496">Mitochondrion</keyword>
<name>A0A3P3YG33_PLABS</name>
<evidence type="ECO:0000313" key="1">
    <source>
        <dbReference type="EMBL" id="SPQ99133.1"/>
    </source>
</evidence>
<organism evidence="1 2">
    <name type="scientific">Plasmodiophora brassicae</name>
    <name type="common">Clubroot disease agent</name>
    <dbReference type="NCBI Taxonomy" id="37360"/>
    <lineage>
        <taxon>Eukaryota</taxon>
        <taxon>Sar</taxon>
        <taxon>Rhizaria</taxon>
        <taxon>Endomyxa</taxon>
        <taxon>Phytomyxea</taxon>
        <taxon>Plasmodiophorida</taxon>
        <taxon>Plasmodiophoridae</taxon>
        <taxon>Plasmodiophora</taxon>
    </lineage>
</organism>
<accession>A0A3P3YG33</accession>
<protein>
    <submittedName>
        <fullName evidence="1">Uncharacterized protein</fullName>
    </submittedName>
</protein>
<dbReference type="EMBL" id="OVEO01000011">
    <property type="protein sequence ID" value="SPQ99133.1"/>
    <property type="molecule type" value="Genomic_DNA"/>
</dbReference>